<dbReference type="SUPFAM" id="SSF55961">
    <property type="entry name" value="Bet v1-like"/>
    <property type="match status" value="1"/>
</dbReference>
<dbReference type="Proteomes" id="UP000231655">
    <property type="component" value="Unassembled WGS sequence"/>
</dbReference>
<keyword evidence="3" id="KW-0560">Oxidoreductase</keyword>
<dbReference type="GO" id="GO:0008168">
    <property type="term" value="F:methyltransferase activity"/>
    <property type="evidence" value="ECO:0007669"/>
    <property type="project" value="UniProtKB-KW"/>
</dbReference>
<protein>
    <submittedName>
        <fullName evidence="7">Aromatic ring-hydroxylating dioxygenase subunit alpha</fullName>
    </submittedName>
    <submittedName>
        <fullName evidence="8">Vanillate O-demethylase monooxygenase subunit</fullName>
    </submittedName>
</protein>
<dbReference type="Proteomes" id="UP000231702">
    <property type="component" value="Unassembled WGS sequence"/>
</dbReference>
<dbReference type="AlphaFoldDB" id="A0A285IYL9"/>
<dbReference type="RefSeq" id="WP_097146216.1">
    <property type="nucleotide sequence ID" value="NZ_OBEA01000004.1"/>
</dbReference>
<organism evidence="8 9">
    <name type="scientific">Pseudooceanicola antarcticus</name>
    <dbReference type="NCBI Taxonomy" id="1247613"/>
    <lineage>
        <taxon>Bacteria</taxon>
        <taxon>Pseudomonadati</taxon>
        <taxon>Pseudomonadota</taxon>
        <taxon>Alphaproteobacteria</taxon>
        <taxon>Rhodobacterales</taxon>
        <taxon>Paracoccaceae</taxon>
        <taxon>Pseudooceanicola</taxon>
    </lineage>
</organism>
<evidence type="ECO:0000313" key="7">
    <source>
        <dbReference type="EMBL" id="PJE25730.1"/>
    </source>
</evidence>
<dbReference type="InterPro" id="IPR044043">
    <property type="entry name" value="VanA_C_cat"/>
</dbReference>
<keyword evidence="10" id="KW-1185">Reference proteome</keyword>
<sequence>MARAHLTEDQPSEEAIAGFRAGMRPFWHPVLAGADLSDKPVAVRLLGQRLVLARMGATVQVFPDTCSHFQAQLSLGKVVTVDGKPALQCPYHGWAFGEGGRCARIPQLPEGRKIPAAADLTAYRAREAYGLIWVCLAEQATYDLPPFPEHDDPAFRKIRLNEAEEMRTSATRMIMGTLDDTHFPWVHEGILGSQDHPKPPEHEVWREGSQLVLSYETEQPPGLMTGGGAGAAPVKLRYTDYVGMPNVIRLVKDSPGGRYVIWLATCPVDWNRTRNFWIFARDYDTAPERDATYTEMAAHVRQQDKPIIESQRPWLLPPFWSKVELPIRPGDLPLIQYQKWLEKLGIVTAI</sequence>
<keyword evidence="1" id="KW-0001">2Fe-2S</keyword>
<reference evidence="8 9" key="1">
    <citation type="submission" date="2017-09" db="EMBL/GenBank/DDBJ databases">
        <authorList>
            <person name="Ehlers B."/>
            <person name="Leendertz F.H."/>
        </authorList>
    </citation>
    <scope>NUCLEOTIDE SEQUENCE [LARGE SCALE GENOMIC DNA]</scope>
    <source>
        <strain evidence="8 9">CGMCC 1.12662</strain>
    </source>
</reference>
<gene>
    <name evidence="7" type="ORF">CVM39_18655</name>
    <name evidence="8" type="ORF">SAMN06297129_2486</name>
</gene>
<dbReference type="Pfam" id="PF00355">
    <property type="entry name" value="Rieske"/>
    <property type="match status" value="1"/>
</dbReference>
<evidence type="ECO:0000313" key="10">
    <source>
        <dbReference type="Proteomes" id="UP000231702"/>
    </source>
</evidence>
<dbReference type="GO" id="GO:0051213">
    <property type="term" value="F:dioxygenase activity"/>
    <property type="evidence" value="ECO:0007669"/>
    <property type="project" value="UniProtKB-KW"/>
</dbReference>
<dbReference type="OrthoDB" id="9800776at2"/>
<feature type="domain" description="Rieske" evidence="6">
    <location>
        <begin position="27"/>
        <end position="134"/>
    </location>
</feature>
<keyword evidence="4" id="KW-0408">Iron</keyword>
<dbReference type="GO" id="GO:0032259">
    <property type="term" value="P:methylation"/>
    <property type="evidence" value="ECO:0007669"/>
    <property type="project" value="UniProtKB-KW"/>
</dbReference>
<evidence type="ECO:0000256" key="5">
    <source>
        <dbReference type="ARBA" id="ARBA00023014"/>
    </source>
</evidence>
<evidence type="ECO:0000256" key="1">
    <source>
        <dbReference type="ARBA" id="ARBA00022714"/>
    </source>
</evidence>
<keyword evidence="2" id="KW-0479">Metal-binding</keyword>
<evidence type="ECO:0000313" key="9">
    <source>
        <dbReference type="Proteomes" id="UP000231655"/>
    </source>
</evidence>
<dbReference type="CDD" id="cd03469">
    <property type="entry name" value="Rieske_RO_Alpha_N"/>
    <property type="match status" value="1"/>
</dbReference>
<dbReference type="GO" id="GO:0004497">
    <property type="term" value="F:monooxygenase activity"/>
    <property type="evidence" value="ECO:0007669"/>
    <property type="project" value="UniProtKB-KW"/>
</dbReference>
<keyword evidence="8" id="KW-0503">Monooxygenase</keyword>
<dbReference type="PANTHER" id="PTHR21266:SF60">
    <property type="entry name" value="3-KETOSTEROID-9-ALPHA-MONOOXYGENASE, OXYGENASE COMPONENT"/>
    <property type="match status" value="1"/>
</dbReference>
<dbReference type="PROSITE" id="PS51296">
    <property type="entry name" value="RIESKE"/>
    <property type="match status" value="1"/>
</dbReference>
<keyword evidence="5" id="KW-0411">Iron-sulfur</keyword>
<dbReference type="Pfam" id="PF19112">
    <property type="entry name" value="VanA_C"/>
    <property type="match status" value="1"/>
</dbReference>
<reference evidence="7 10" key="2">
    <citation type="journal article" date="2018" name="Int. J. Syst. Evol. Microbiol.">
        <title>Pseudooceanicola lipolyticus sp. nov., a marine alphaproteobacterium, reclassification of Oceanicola flagellatus as Pseudooceanicola flagellatus comb. nov. and emended description of the genus Pseudooceanicola.</title>
        <authorList>
            <person name="Huang M.-M."/>
            <person name="Guo L.-L."/>
            <person name="Wu Y.-H."/>
            <person name="Lai Q.-L."/>
            <person name="Shao Z.-Z."/>
            <person name="Wang C.-S."/>
            <person name="Wu M."/>
            <person name="Xu X.-W."/>
        </authorList>
    </citation>
    <scope>NUCLEOTIDE SEQUENCE [LARGE SCALE GENOMIC DNA]</scope>
    <source>
        <strain evidence="7 10">Ar-45</strain>
    </source>
</reference>
<evidence type="ECO:0000259" key="6">
    <source>
        <dbReference type="PROSITE" id="PS51296"/>
    </source>
</evidence>
<dbReference type="EMBL" id="OBEA01000004">
    <property type="protein sequence ID" value="SNY53084.1"/>
    <property type="molecule type" value="Genomic_DNA"/>
</dbReference>
<dbReference type="Gene3D" id="3.90.380.10">
    <property type="entry name" value="Naphthalene 1,2-dioxygenase Alpha Subunit, Chain A, domain 1"/>
    <property type="match status" value="1"/>
</dbReference>
<dbReference type="InterPro" id="IPR036922">
    <property type="entry name" value="Rieske_2Fe-2S_sf"/>
</dbReference>
<keyword evidence="7" id="KW-0223">Dioxygenase</keyword>
<proteinExistence type="predicted"/>
<name>A0A285IYL9_9RHOB</name>
<dbReference type="InterPro" id="IPR017941">
    <property type="entry name" value="Rieske_2Fe-2S"/>
</dbReference>
<accession>A0A285IYL9</accession>
<dbReference type="EMBL" id="PGTD01000023">
    <property type="protein sequence ID" value="PJE25730.1"/>
    <property type="molecule type" value="Genomic_DNA"/>
</dbReference>
<keyword evidence="8" id="KW-0489">Methyltransferase</keyword>
<dbReference type="Gene3D" id="2.102.10.10">
    <property type="entry name" value="Rieske [2Fe-2S] iron-sulphur domain"/>
    <property type="match status" value="1"/>
</dbReference>
<keyword evidence="8" id="KW-0808">Transferase</keyword>
<dbReference type="InterPro" id="IPR050584">
    <property type="entry name" value="Cholesterol_7-desaturase"/>
</dbReference>
<dbReference type="PANTHER" id="PTHR21266">
    <property type="entry name" value="IRON-SULFUR DOMAIN CONTAINING PROTEIN"/>
    <property type="match status" value="1"/>
</dbReference>
<dbReference type="GO" id="GO:0046872">
    <property type="term" value="F:metal ion binding"/>
    <property type="evidence" value="ECO:0007669"/>
    <property type="project" value="UniProtKB-KW"/>
</dbReference>
<evidence type="ECO:0000256" key="2">
    <source>
        <dbReference type="ARBA" id="ARBA00022723"/>
    </source>
</evidence>
<dbReference type="GO" id="GO:0051537">
    <property type="term" value="F:2 iron, 2 sulfur cluster binding"/>
    <property type="evidence" value="ECO:0007669"/>
    <property type="project" value="UniProtKB-KW"/>
</dbReference>
<evidence type="ECO:0000313" key="8">
    <source>
        <dbReference type="EMBL" id="SNY53084.1"/>
    </source>
</evidence>
<evidence type="ECO:0000256" key="4">
    <source>
        <dbReference type="ARBA" id="ARBA00023004"/>
    </source>
</evidence>
<dbReference type="SUPFAM" id="SSF50022">
    <property type="entry name" value="ISP domain"/>
    <property type="match status" value="1"/>
</dbReference>
<evidence type="ECO:0000256" key="3">
    <source>
        <dbReference type="ARBA" id="ARBA00023002"/>
    </source>
</evidence>